<name>A0A0R1WM74_9LACO</name>
<dbReference type="RefSeq" id="WP_003713337.1">
    <property type="nucleotide sequence ID" value="NZ_AZGE01000001.1"/>
</dbReference>
<evidence type="ECO:0000256" key="1">
    <source>
        <dbReference type="ARBA" id="ARBA00022475"/>
    </source>
</evidence>
<dbReference type="PANTHER" id="PTHR41335">
    <property type="entry name" value="MEMBRANE PROTEIN-RELATED"/>
    <property type="match status" value="1"/>
</dbReference>
<evidence type="ECO:0000256" key="2">
    <source>
        <dbReference type="ARBA" id="ARBA00022692"/>
    </source>
</evidence>
<evidence type="ECO:0000259" key="7">
    <source>
        <dbReference type="Pfam" id="PF06305"/>
    </source>
</evidence>
<dbReference type="EMBL" id="AZGE01000001">
    <property type="protein sequence ID" value="KRM16875.1"/>
    <property type="molecule type" value="Genomic_DNA"/>
</dbReference>
<sequence>MKKQSTTIISIILLIIIAILAVANTAPVEVNLLFTRFQSPLILLILGCFLIGALIIYLFSFSNHLKQGKELKTLRASKADPQKVAKLEKQVQELLKENAALKSANANLNKDQQKNAADNSAK</sequence>
<dbReference type="AlphaFoldDB" id="A0A0R1WM74"/>
<dbReference type="PATRIC" id="fig|1423779.3.peg.32"/>
<protein>
    <recommendedName>
        <fullName evidence="7">Lipopolysaccharide assembly protein A domain-containing protein</fullName>
    </recommendedName>
</protein>
<gene>
    <name evidence="8" type="ORF">FC49_GL000031</name>
</gene>
<keyword evidence="2 6" id="KW-0812">Transmembrane</keyword>
<dbReference type="PANTHER" id="PTHR41335:SF1">
    <property type="entry name" value="MEMBRANE PROTEIN"/>
    <property type="match status" value="1"/>
</dbReference>
<feature type="coiled-coil region" evidence="5">
    <location>
        <begin position="84"/>
        <end position="111"/>
    </location>
</feature>
<keyword evidence="5" id="KW-0175">Coiled coil</keyword>
<keyword evidence="4 6" id="KW-0472">Membrane</keyword>
<evidence type="ECO:0000256" key="5">
    <source>
        <dbReference type="SAM" id="Coils"/>
    </source>
</evidence>
<proteinExistence type="predicted"/>
<dbReference type="Pfam" id="PF06305">
    <property type="entry name" value="LapA_dom"/>
    <property type="match status" value="1"/>
</dbReference>
<accession>A0A0R1WM74</accession>
<dbReference type="InterPro" id="IPR010445">
    <property type="entry name" value="LapA_dom"/>
</dbReference>
<dbReference type="GO" id="GO:0005886">
    <property type="term" value="C:plasma membrane"/>
    <property type="evidence" value="ECO:0007669"/>
    <property type="project" value="InterPro"/>
</dbReference>
<reference evidence="8 9" key="1">
    <citation type="journal article" date="2015" name="Genome Announc.">
        <title>Expanding the biotechnology potential of lactobacilli through comparative genomics of 213 strains and associated genera.</title>
        <authorList>
            <person name="Sun Z."/>
            <person name="Harris H.M."/>
            <person name="McCann A."/>
            <person name="Guo C."/>
            <person name="Argimon S."/>
            <person name="Zhang W."/>
            <person name="Yang X."/>
            <person name="Jeffery I.B."/>
            <person name="Cooney J.C."/>
            <person name="Kagawa T.F."/>
            <person name="Liu W."/>
            <person name="Song Y."/>
            <person name="Salvetti E."/>
            <person name="Wrobel A."/>
            <person name="Rasinkangas P."/>
            <person name="Parkhill J."/>
            <person name="Rea M.C."/>
            <person name="O'Sullivan O."/>
            <person name="Ritari J."/>
            <person name="Douillard F.P."/>
            <person name="Paul Ross R."/>
            <person name="Yang R."/>
            <person name="Briner A.E."/>
            <person name="Felis G.E."/>
            <person name="de Vos W.M."/>
            <person name="Barrangou R."/>
            <person name="Klaenhammer T.R."/>
            <person name="Caufield P.W."/>
            <person name="Cui Y."/>
            <person name="Zhang H."/>
            <person name="O'Toole P.W."/>
        </authorList>
    </citation>
    <scope>NUCLEOTIDE SEQUENCE [LARGE SCALE GENOMIC DNA]</scope>
    <source>
        <strain evidence="8 9">DSM 4864</strain>
    </source>
</reference>
<feature type="transmembrane region" description="Helical" evidence="6">
    <location>
        <begin position="41"/>
        <end position="59"/>
    </location>
</feature>
<dbReference type="Proteomes" id="UP000050973">
    <property type="component" value="Unassembled WGS sequence"/>
</dbReference>
<comment type="caution">
    <text evidence="8">The sequence shown here is derived from an EMBL/GenBank/DDBJ whole genome shotgun (WGS) entry which is preliminary data.</text>
</comment>
<evidence type="ECO:0000256" key="6">
    <source>
        <dbReference type="SAM" id="Phobius"/>
    </source>
</evidence>
<evidence type="ECO:0000256" key="3">
    <source>
        <dbReference type="ARBA" id="ARBA00022989"/>
    </source>
</evidence>
<evidence type="ECO:0000256" key="4">
    <source>
        <dbReference type="ARBA" id="ARBA00023136"/>
    </source>
</evidence>
<keyword evidence="1" id="KW-1003">Cell membrane</keyword>
<feature type="domain" description="Lipopolysaccharide assembly protein A" evidence="7">
    <location>
        <begin position="24"/>
        <end position="91"/>
    </location>
</feature>
<evidence type="ECO:0000313" key="9">
    <source>
        <dbReference type="Proteomes" id="UP000050973"/>
    </source>
</evidence>
<organism evidence="8 9">
    <name type="scientific">Limosilactobacillus oris DSM 4864</name>
    <dbReference type="NCBI Taxonomy" id="1423779"/>
    <lineage>
        <taxon>Bacteria</taxon>
        <taxon>Bacillati</taxon>
        <taxon>Bacillota</taxon>
        <taxon>Bacilli</taxon>
        <taxon>Lactobacillales</taxon>
        <taxon>Lactobacillaceae</taxon>
        <taxon>Limosilactobacillus</taxon>
    </lineage>
</organism>
<evidence type="ECO:0000313" key="8">
    <source>
        <dbReference type="EMBL" id="KRM16875.1"/>
    </source>
</evidence>
<keyword evidence="3 6" id="KW-1133">Transmembrane helix</keyword>